<organism evidence="2 3">
    <name type="scientific">Rhizophagus irregularis</name>
    <dbReference type="NCBI Taxonomy" id="588596"/>
    <lineage>
        <taxon>Eukaryota</taxon>
        <taxon>Fungi</taxon>
        <taxon>Fungi incertae sedis</taxon>
        <taxon>Mucoromycota</taxon>
        <taxon>Glomeromycotina</taxon>
        <taxon>Glomeromycetes</taxon>
        <taxon>Glomerales</taxon>
        <taxon>Glomeraceae</taxon>
        <taxon>Rhizophagus</taxon>
    </lineage>
</organism>
<keyword evidence="1" id="KW-0472">Membrane</keyword>
<sequence>MPFNSLISSLSLIFSRTLFIFLFKFLASLSTPSGIFSDNRFIFFVINSISFKLARILVADTIYSCFHTAASCLICKESASIASANIVSLGWSE</sequence>
<evidence type="ECO:0000256" key="1">
    <source>
        <dbReference type="SAM" id="Phobius"/>
    </source>
</evidence>
<dbReference type="EMBL" id="LLXI01002545">
    <property type="protein sequence ID" value="PKY57415.1"/>
    <property type="molecule type" value="Genomic_DNA"/>
</dbReference>
<keyword evidence="3" id="KW-1185">Reference proteome</keyword>
<name>A0A2I1HEZ1_9GLOM</name>
<feature type="transmembrane region" description="Helical" evidence="1">
    <location>
        <begin position="6"/>
        <end position="29"/>
    </location>
</feature>
<accession>A0A2I1HEZ1</accession>
<reference evidence="2 3" key="1">
    <citation type="submission" date="2015-10" db="EMBL/GenBank/DDBJ databases">
        <title>Genome analyses suggest a sexual origin of heterokaryosis in a supposedly ancient asexual fungus.</title>
        <authorList>
            <person name="Ropars J."/>
            <person name="Sedzielewska K."/>
            <person name="Noel J."/>
            <person name="Charron P."/>
            <person name="Farinelli L."/>
            <person name="Marton T."/>
            <person name="Kruger M."/>
            <person name="Pelin A."/>
            <person name="Brachmann A."/>
            <person name="Corradi N."/>
        </authorList>
    </citation>
    <scope>NUCLEOTIDE SEQUENCE [LARGE SCALE GENOMIC DNA]</scope>
    <source>
        <strain evidence="2 3">A4</strain>
    </source>
</reference>
<feature type="transmembrane region" description="Helical" evidence="1">
    <location>
        <begin position="41"/>
        <end position="58"/>
    </location>
</feature>
<gene>
    <name evidence="2" type="ORF">RhiirA4_117895</name>
</gene>
<dbReference type="AlphaFoldDB" id="A0A2I1HEZ1"/>
<keyword evidence="1" id="KW-1133">Transmembrane helix</keyword>
<comment type="caution">
    <text evidence="2">The sequence shown here is derived from an EMBL/GenBank/DDBJ whole genome shotgun (WGS) entry which is preliminary data.</text>
</comment>
<dbReference type="Proteomes" id="UP000234323">
    <property type="component" value="Unassembled WGS sequence"/>
</dbReference>
<evidence type="ECO:0000313" key="2">
    <source>
        <dbReference type="EMBL" id="PKY57415.1"/>
    </source>
</evidence>
<protein>
    <submittedName>
        <fullName evidence="2">Uncharacterized protein</fullName>
    </submittedName>
</protein>
<proteinExistence type="predicted"/>
<keyword evidence="1" id="KW-0812">Transmembrane</keyword>
<evidence type="ECO:0000313" key="3">
    <source>
        <dbReference type="Proteomes" id="UP000234323"/>
    </source>
</evidence>